<proteinExistence type="predicted"/>
<dbReference type="AlphaFoldDB" id="Q2IH42"/>
<dbReference type="PROSITE" id="PS00211">
    <property type="entry name" value="ABC_TRANSPORTER_1"/>
    <property type="match status" value="1"/>
</dbReference>
<dbReference type="SMART" id="SM00382">
    <property type="entry name" value="AAA"/>
    <property type="match status" value="1"/>
</dbReference>
<dbReference type="GO" id="GO:0016887">
    <property type="term" value="F:ATP hydrolysis activity"/>
    <property type="evidence" value="ECO:0007669"/>
    <property type="project" value="InterPro"/>
</dbReference>
<dbReference type="Gene3D" id="3.40.50.300">
    <property type="entry name" value="P-loop containing nucleotide triphosphate hydrolases"/>
    <property type="match status" value="1"/>
</dbReference>
<dbReference type="PANTHER" id="PTHR43875:SF1">
    <property type="entry name" value="OSMOPROTECTIVE COMPOUNDS UPTAKE ATP-BINDING PROTEIN GGTA"/>
    <property type="match status" value="1"/>
</dbReference>
<evidence type="ECO:0000313" key="5">
    <source>
        <dbReference type="EMBL" id="ABC83901.1"/>
    </source>
</evidence>
<protein>
    <submittedName>
        <fullName evidence="5">Carbohydrate ABC transporter ATP-binding protein, CUT1 family</fullName>
    </submittedName>
</protein>
<dbReference type="GO" id="GO:0008643">
    <property type="term" value="P:carbohydrate transport"/>
    <property type="evidence" value="ECO:0007669"/>
    <property type="project" value="InterPro"/>
</dbReference>
<dbReference type="InterPro" id="IPR040582">
    <property type="entry name" value="OB_MalK-like"/>
</dbReference>
<dbReference type="GO" id="GO:0140359">
    <property type="term" value="F:ABC-type transporter activity"/>
    <property type="evidence" value="ECO:0007669"/>
    <property type="project" value="InterPro"/>
</dbReference>
<accession>Q2IH42</accession>
<dbReference type="KEGG" id="ade:Adeh_4137"/>
<dbReference type="InterPro" id="IPR015855">
    <property type="entry name" value="ABC_transpr_MalK-like"/>
</dbReference>
<keyword evidence="2" id="KW-0547">Nucleotide-binding</keyword>
<sequence length="362" mass="39184">MAGVVLRNLAKRFGETRVIEGLDLEIADGEFMVLVGPSGCGKSTALRMIAGLEEVSGGEILIGGRVVNDVPPKDRDIAMVFQSYALYPHMTVRENLEFGLRIRKTPQAEMDRLVTEAAQVLGIDALLHRKPKELSGGQRQRVALGRAIVRKPSVFLFDEPLSNLDAKLRVQMRAEIKKLQARLGVTTIYVTHDQVEAMTMGNRIAVLNAGKLQQVGAPLELYERPANLFVAAFIGSPPMNFFKARLEGGGARIAAGGFSLPVPAALRSAAAARDGAAVTVGIRPENVVELGRTPRGESARIPVTVDIAEPLGDEVIVHARAGEDPVVFRQAPHAIPGIGDQLEVQVELDHLHLFDAETQRRL</sequence>
<evidence type="ECO:0000256" key="3">
    <source>
        <dbReference type="ARBA" id="ARBA00022840"/>
    </source>
</evidence>
<dbReference type="SUPFAM" id="SSF52540">
    <property type="entry name" value="P-loop containing nucleoside triphosphate hydrolases"/>
    <property type="match status" value="1"/>
</dbReference>
<dbReference type="OrthoDB" id="9809450at2"/>
<dbReference type="PANTHER" id="PTHR43875">
    <property type="entry name" value="MALTODEXTRIN IMPORT ATP-BINDING PROTEIN MSMX"/>
    <property type="match status" value="1"/>
</dbReference>
<dbReference type="GO" id="GO:0005524">
    <property type="term" value="F:ATP binding"/>
    <property type="evidence" value="ECO:0007669"/>
    <property type="project" value="UniProtKB-KW"/>
</dbReference>
<dbReference type="Gene3D" id="2.40.50.140">
    <property type="entry name" value="Nucleic acid-binding proteins"/>
    <property type="match status" value="1"/>
</dbReference>
<reference evidence="5" key="1">
    <citation type="submission" date="2006-01" db="EMBL/GenBank/DDBJ databases">
        <title>Complete sequence of Anaeromyxobacter dehalogenans 2CP-C.</title>
        <authorList>
            <consortium name="US DOE Joint Genome Institute"/>
            <person name="Copeland A."/>
            <person name="Lucas S."/>
            <person name="Lapidus A."/>
            <person name="Barry K."/>
            <person name="Detter J.C."/>
            <person name="Glavina T."/>
            <person name="Hammon N."/>
            <person name="Israni S."/>
            <person name="Pitluck S."/>
            <person name="Brettin T."/>
            <person name="Bruce D."/>
            <person name="Han C."/>
            <person name="Tapia R."/>
            <person name="Gilna P."/>
            <person name="Kiss H."/>
            <person name="Schmutz J."/>
            <person name="Larimer F."/>
            <person name="Land M."/>
            <person name="Kyrpides N."/>
            <person name="Anderson I."/>
            <person name="Sanford R.A."/>
            <person name="Ritalahti K.M."/>
            <person name="Thomas H.S."/>
            <person name="Kirby J.R."/>
            <person name="Zhulin I.B."/>
            <person name="Loeffler F.E."/>
            <person name="Richardson P."/>
        </authorList>
    </citation>
    <scope>NUCLEOTIDE SEQUENCE</scope>
    <source>
        <strain evidence="5">2CP-C</strain>
    </source>
</reference>
<dbReference type="InterPro" id="IPR047641">
    <property type="entry name" value="ABC_transpr_MalK/UgpC-like"/>
</dbReference>
<dbReference type="Pfam" id="PF00005">
    <property type="entry name" value="ABC_tran"/>
    <property type="match status" value="1"/>
</dbReference>
<dbReference type="EMBL" id="CP000251">
    <property type="protein sequence ID" value="ABC83901.1"/>
    <property type="molecule type" value="Genomic_DNA"/>
</dbReference>
<evidence type="ECO:0000256" key="2">
    <source>
        <dbReference type="ARBA" id="ARBA00022741"/>
    </source>
</evidence>
<dbReference type="Proteomes" id="UP000001935">
    <property type="component" value="Chromosome"/>
</dbReference>
<dbReference type="Pfam" id="PF17912">
    <property type="entry name" value="OB_MalK"/>
    <property type="match status" value="1"/>
</dbReference>
<dbReference type="Gene3D" id="2.40.50.100">
    <property type="match status" value="1"/>
</dbReference>
<dbReference type="HOGENOM" id="CLU_000604_1_1_7"/>
<gene>
    <name evidence="5" type="ordered locus">Adeh_4137</name>
</gene>
<dbReference type="InterPro" id="IPR008995">
    <property type="entry name" value="Mo/tungstate-bd_C_term_dom"/>
</dbReference>
<name>Q2IH42_ANADE</name>
<dbReference type="STRING" id="290397.Adeh_4137"/>
<evidence type="ECO:0000256" key="1">
    <source>
        <dbReference type="ARBA" id="ARBA00022448"/>
    </source>
</evidence>
<dbReference type="InterPro" id="IPR003593">
    <property type="entry name" value="AAA+_ATPase"/>
</dbReference>
<evidence type="ECO:0000313" key="6">
    <source>
        <dbReference type="Proteomes" id="UP000001935"/>
    </source>
</evidence>
<organism evidence="5 6">
    <name type="scientific">Anaeromyxobacter dehalogenans (strain 2CP-C)</name>
    <dbReference type="NCBI Taxonomy" id="290397"/>
    <lineage>
        <taxon>Bacteria</taxon>
        <taxon>Pseudomonadati</taxon>
        <taxon>Myxococcota</taxon>
        <taxon>Myxococcia</taxon>
        <taxon>Myxococcales</taxon>
        <taxon>Cystobacterineae</taxon>
        <taxon>Anaeromyxobacteraceae</taxon>
        <taxon>Anaeromyxobacter</taxon>
    </lineage>
</organism>
<dbReference type="FunFam" id="3.40.50.300:FF:000042">
    <property type="entry name" value="Maltose/maltodextrin ABC transporter, ATP-binding protein"/>
    <property type="match status" value="1"/>
</dbReference>
<dbReference type="PROSITE" id="PS50893">
    <property type="entry name" value="ABC_TRANSPORTER_2"/>
    <property type="match status" value="1"/>
</dbReference>
<dbReference type="NCBIfam" id="NF008653">
    <property type="entry name" value="PRK11650.1"/>
    <property type="match status" value="1"/>
</dbReference>
<dbReference type="CDD" id="cd03301">
    <property type="entry name" value="ABC_MalK_N"/>
    <property type="match status" value="1"/>
</dbReference>
<keyword evidence="3 5" id="KW-0067">ATP-binding</keyword>
<dbReference type="InterPro" id="IPR017871">
    <property type="entry name" value="ABC_transporter-like_CS"/>
</dbReference>
<dbReference type="GO" id="GO:0055052">
    <property type="term" value="C:ATP-binding cassette (ABC) transporter complex, substrate-binding subunit-containing"/>
    <property type="evidence" value="ECO:0007669"/>
    <property type="project" value="TreeGrafter"/>
</dbReference>
<keyword evidence="1" id="KW-0813">Transport</keyword>
<dbReference type="SUPFAM" id="SSF50331">
    <property type="entry name" value="MOP-like"/>
    <property type="match status" value="1"/>
</dbReference>
<feature type="domain" description="ABC transporter" evidence="4">
    <location>
        <begin position="4"/>
        <end position="234"/>
    </location>
</feature>
<dbReference type="InterPro" id="IPR027417">
    <property type="entry name" value="P-loop_NTPase"/>
</dbReference>
<dbReference type="InterPro" id="IPR012340">
    <property type="entry name" value="NA-bd_OB-fold"/>
</dbReference>
<dbReference type="RefSeq" id="WP_011423183.1">
    <property type="nucleotide sequence ID" value="NC_007760.1"/>
</dbReference>
<dbReference type="eggNOG" id="COG3842">
    <property type="taxonomic scope" value="Bacteria"/>
</dbReference>
<dbReference type="InterPro" id="IPR003439">
    <property type="entry name" value="ABC_transporter-like_ATP-bd"/>
</dbReference>
<evidence type="ECO:0000259" key="4">
    <source>
        <dbReference type="PROSITE" id="PS50893"/>
    </source>
</evidence>